<evidence type="ECO:0000313" key="1">
    <source>
        <dbReference type="EMBL" id="RIA94465.1"/>
    </source>
</evidence>
<dbReference type="Proteomes" id="UP000265703">
    <property type="component" value="Unassembled WGS sequence"/>
</dbReference>
<sequence>MLKDAKLSSEYKRLAIQTKDPGLILARPISKSKRAQKYTEKDAKKEAAAKAVKELSVLYPELIKCIRETAFSHELVCHFWDRIDDKAISRININKKQHIVPISKQWNDREKNLSNPWKRNAIQRSIEDVEVLPPGFPLPPNVNHSPAMNGVGLPGLPLTQLVDVSAQQIVTQAFPKPRTEAVRGNRTGHPYWLVPRLSFTALVNDLYQKRHWKKNIIIDMEV</sequence>
<protein>
    <submittedName>
        <fullName evidence="1">Uncharacterized protein</fullName>
    </submittedName>
</protein>
<gene>
    <name evidence="1" type="ORF">C1645_817955</name>
</gene>
<proteinExistence type="predicted"/>
<keyword evidence="2" id="KW-1185">Reference proteome</keyword>
<name>A0A397TDE5_9GLOM</name>
<accession>A0A397TDE5</accession>
<dbReference type="EMBL" id="QKYT01000080">
    <property type="protein sequence ID" value="RIA94465.1"/>
    <property type="molecule type" value="Genomic_DNA"/>
</dbReference>
<comment type="caution">
    <text evidence="1">The sequence shown here is derived from an EMBL/GenBank/DDBJ whole genome shotgun (WGS) entry which is preliminary data.</text>
</comment>
<evidence type="ECO:0000313" key="2">
    <source>
        <dbReference type="Proteomes" id="UP000265703"/>
    </source>
</evidence>
<reference evidence="1 2" key="1">
    <citation type="submission" date="2018-06" db="EMBL/GenBank/DDBJ databases">
        <title>Comparative genomics reveals the genomic features of Rhizophagus irregularis, R. cerebriforme, R. diaphanum and Gigaspora rosea, and their symbiotic lifestyle signature.</title>
        <authorList>
            <person name="Morin E."/>
            <person name="San Clemente H."/>
            <person name="Chen E.C.H."/>
            <person name="De La Providencia I."/>
            <person name="Hainaut M."/>
            <person name="Kuo A."/>
            <person name="Kohler A."/>
            <person name="Murat C."/>
            <person name="Tang N."/>
            <person name="Roy S."/>
            <person name="Loubradou J."/>
            <person name="Henrissat B."/>
            <person name="Grigoriev I.V."/>
            <person name="Corradi N."/>
            <person name="Roux C."/>
            <person name="Martin F.M."/>
        </authorList>
    </citation>
    <scope>NUCLEOTIDE SEQUENCE [LARGE SCALE GENOMIC DNA]</scope>
    <source>
        <strain evidence="1 2">DAOM 227022</strain>
    </source>
</reference>
<dbReference type="AlphaFoldDB" id="A0A397TDE5"/>
<organism evidence="1 2">
    <name type="scientific">Glomus cerebriforme</name>
    <dbReference type="NCBI Taxonomy" id="658196"/>
    <lineage>
        <taxon>Eukaryota</taxon>
        <taxon>Fungi</taxon>
        <taxon>Fungi incertae sedis</taxon>
        <taxon>Mucoromycota</taxon>
        <taxon>Glomeromycotina</taxon>
        <taxon>Glomeromycetes</taxon>
        <taxon>Glomerales</taxon>
        <taxon>Glomeraceae</taxon>
        <taxon>Glomus</taxon>
    </lineage>
</organism>